<dbReference type="GeneID" id="8104044"/>
<dbReference type="Proteomes" id="UP000001745">
    <property type="component" value="Unassembled WGS sequence"/>
</dbReference>
<dbReference type="InParanoid" id="B8ME10"/>
<dbReference type="HOGENOM" id="CLU_1338316_0_0_1"/>
<dbReference type="EMBL" id="EQ962656">
    <property type="protein sequence ID" value="EED16087.1"/>
    <property type="molecule type" value="Genomic_DNA"/>
</dbReference>
<proteinExistence type="predicted"/>
<dbReference type="RefSeq" id="XP_002483321.1">
    <property type="nucleotide sequence ID" value="XM_002483276.1"/>
</dbReference>
<organism evidence="1 2">
    <name type="scientific">Talaromyces stipitatus (strain ATCC 10500 / CBS 375.48 / QM 6759 / NRRL 1006)</name>
    <name type="common">Penicillium stipitatum</name>
    <dbReference type="NCBI Taxonomy" id="441959"/>
    <lineage>
        <taxon>Eukaryota</taxon>
        <taxon>Fungi</taxon>
        <taxon>Dikarya</taxon>
        <taxon>Ascomycota</taxon>
        <taxon>Pezizomycotina</taxon>
        <taxon>Eurotiomycetes</taxon>
        <taxon>Eurotiomycetidae</taxon>
        <taxon>Eurotiales</taxon>
        <taxon>Trichocomaceae</taxon>
        <taxon>Talaromyces</taxon>
        <taxon>Talaromyces sect. Talaromyces</taxon>
    </lineage>
</organism>
<name>B8ME10_TALSN</name>
<dbReference type="VEuPathDB" id="FungiDB:TSTA_011960"/>
<protein>
    <submittedName>
        <fullName evidence="1">Uncharacterized protein</fullName>
    </submittedName>
</protein>
<keyword evidence="2" id="KW-1185">Reference proteome</keyword>
<evidence type="ECO:0000313" key="1">
    <source>
        <dbReference type="EMBL" id="EED16087.1"/>
    </source>
</evidence>
<accession>B8ME10</accession>
<reference evidence="2" key="1">
    <citation type="journal article" date="2015" name="Genome Announc.">
        <title>Genome sequence of the AIDS-associated pathogen Penicillium marneffei (ATCC18224) and its near taxonomic relative Talaromyces stipitatus (ATCC10500).</title>
        <authorList>
            <person name="Nierman W.C."/>
            <person name="Fedorova-Abrams N.D."/>
            <person name="Andrianopoulos A."/>
        </authorList>
    </citation>
    <scope>NUCLEOTIDE SEQUENCE [LARGE SCALE GENOMIC DNA]</scope>
    <source>
        <strain evidence="2">ATCC 10500 / CBS 375.48 / QM 6759 / NRRL 1006</strain>
    </source>
</reference>
<sequence>MNLPSLTSHPGILHSVDAQVTHPALCGGSFGNVSHHEIYHTWEKYIHTNNLNVYSARLVCNVATGCVLTQQLIPLIVGLAAISVPLAVPALVACVDVQVDLPTVAIYASIRRLILLTVEHVAIHVQPVFPALMARANCPTGGLCNNGACQCPTGFTNCSNICVNTQTNTTNCGGCGTTVKFATQVHVLAHALANSFVVLHKHVPI</sequence>
<evidence type="ECO:0000313" key="2">
    <source>
        <dbReference type="Proteomes" id="UP000001745"/>
    </source>
</evidence>
<dbReference type="AlphaFoldDB" id="B8ME10"/>
<gene>
    <name evidence="1" type="ORF">TSTA_011960</name>
</gene>